<dbReference type="CDD" id="cd06225">
    <property type="entry name" value="HAMP"/>
    <property type="match status" value="1"/>
</dbReference>
<comment type="similarity">
    <text evidence="3">Belongs to the methyl-accepting chemotaxis (MCP) protein family.</text>
</comment>
<evidence type="ECO:0000256" key="3">
    <source>
        <dbReference type="ARBA" id="ARBA00029447"/>
    </source>
</evidence>
<reference evidence="12 13" key="1">
    <citation type="submission" date="2020-08" db="EMBL/GenBank/DDBJ databases">
        <title>Genomic Encyclopedia of Type Strains, Phase IV (KMG-V): Genome sequencing to study the core and pangenomes of soil and plant-associated prokaryotes.</title>
        <authorList>
            <person name="Whitman W."/>
        </authorList>
    </citation>
    <scope>NUCLEOTIDE SEQUENCE [LARGE SCALE GENOMIC DNA]</scope>
    <source>
        <strain evidence="10 13">SEMIA 444</strain>
        <strain evidence="9 12">SEMIA 448</strain>
        <strain evidence="11 14">SEMIA 452</strain>
    </source>
</reference>
<evidence type="ECO:0000256" key="5">
    <source>
        <dbReference type="SAM" id="MobiDB-lite"/>
    </source>
</evidence>
<feature type="region of interest" description="Disordered" evidence="5">
    <location>
        <begin position="267"/>
        <end position="291"/>
    </location>
</feature>
<evidence type="ECO:0000313" key="10">
    <source>
        <dbReference type="EMBL" id="MBB4411784.1"/>
    </source>
</evidence>
<dbReference type="Proteomes" id="UP000576087">
    <property type="component" value="Unassembled WGS sequence"/>
</dbReference>
<keyword evidence="4" id="KW-0807">Transducer</keyword>
<dbReference type="PROSITE" id="PS50885">
    <property type="entry name" value="HAMP"/>
    <property type="match status" value="2"/>
</dbReference>
<dbReference type="InterPro" id="IPR003660">
    <property type="entry name" value="HAMP_dom"/>
</dbReference>
<comment type="caution">
    <text evidence="10">The sequence shown here is derived from an EMBL/GenBank/DDBJ whole genome shotgun (WGS) entry which is preliminary data.</text>
</comment>
<feature type="transmembrane region" description="Helical" evidence="6">
    <location>
        <begin position="7"/>
        <end position="27"/>
    </location>
</feature>
<dbReference type="Pfam" id="PF00672">
    <property type="entry name" value="HAMP"/>
    <property type="match status" value="1"/>
</dbReference>
<protein>
    <submittedName>
        <fullName evidence="10">Methyl-accepting chemotaxis protein</fullName>
    </submittedName>
</protein>
<feature type="domain" description="HAMP" evidence="8">
    <location>
        <begin position="213"/>
        <end position="266"/>
    </location>
</feature>
<feature type="domain" description="HAMP" evidence="8">
    <location>
        <begin position="294"/>
        <end position="346"/>
    </location>
</feature>
<evidence type="ECO:0000256" key="2">
    <source>
        <dbReference type="ARBA" id="ARBA00022500"/>
    </source>
</evidence>
<dbReference type="Gene3D" id="1.10.287.950">
    <property type="entry name" value="Methyl-accepting chemotaxis protein"/>
    <property type="match status" value="1"/>
</dbReference>
<sequence>MKHISIVGKFMAIMALFGIFAIAIAGYSSSRIYEINGSYGDLLHKESTASLSVARANRSIQMARAAIGDLLMSRTPEGNAAATAELQHAQAGFAERMDAAIGILSDNRDLHALKAAGLSILQQSCAPAIRLGEVAKTEGEIQASQEAFLTGCQPQFAAFAETSTKITDTIINGVSGKAETLGSAANTTALTTLGGVLLGLVVVLSVGFFAIRSWLVRPIKQLQATMVNLANGNLSVTIDGVDRRDEVGQMAGAVQVFKDNGLRAREMEQQAQDNRSAQDAERQRNAEADRVRAANMAQATEGLAEGLKQLSSGNLAVTLNRPFSPDFEGLRSDFNSAVAQLRDTMQAVSDATGAIDSGSRELSQSAADLSRRTEQQAASLEETAAALDEITSNVANSSNRTEEARGMAVEANQSALQSGEVVAKAVNAMQKIEQSSEQISSIIGVIDEIAFQTNLLALNAGVEAARAGEAGKGFAVVAQEVRELAQRSAQAAKEIKELIRNSADEVRSGVSLVSATGIALAGIRNHVSAINSQLDAIATSSKEQSVGMSQVNVAVNQMDQVTQQNAAMVEEANSASVALAGEAERLRVLVSRFDLGADAPIATAPAVRAVSPTAPVRQVHPSPARSLAGKLAAGLGLAPSAAGDNWQEF</sequence>
<keyword evidence="6" id="KW-0812">Transmembrane</keyword>
<dbReference type="Gene3D" id="6.10.340.10">
    <property type="match status" value="1"/>
</dbReference>
<dbReference type="InterPro" id="IPR051310">
    <property type="entry name" value="MCP_chemotaxis"/>
</dbReference>
<accession>A0A7W6TEE0</accession>
<evidence type="ECO:0000256" key="4">
    <source>
        <dbReference type="PROSITE-ProRule" id="PRU00284"/>
    </source>
</evidence>
<dbReference type="GO" id="GO:0005886">
    <property type="term" value="C:plasma membrane"/>
    <property type="evidence" value="ECO:0007669"/>
    <property type="project" value="TreeGrafter"/>
</dbReference>
<dbReference type="Pfam" id="PF00015">
    <property type="entry name" value="MCPsignal"/>
    <property type="match status" value="1"/>
</dbReference>
<dbReference type="GO" id="GO:0006935">
    <property type="term" value="P:chemotaxis"/>
    <property type="evidence" value="ECO:0007669"/>
    <property type="project" value="UniProtKB-KW"/>
</dbReference>
<proteinExistence type="inferred from homology"/>
<evidence type="ECO:0000313" key="13">
    <source>
        <dbReference type="Proteomes" id="UP000524535"/>
    </source>
</evidence>
<dbReference type="EMBL" id="JACIHM010000002">
    <property type="protein sequence ID" value="MBB4446475.1"/>
    <property type="molecule type" value="Genomic_DNA"/>
</dbReference>
<evidence type="ECO:0000259" key="8">
    <source>
        <dbReference type="PROSITE" id="PS50885"/>
    </source>
</evidence>
<evidence type="ECO:0000256" key="1">
    <source>
        <dbReference type="ARBA" id="ARBA00004370"/>
    </source>
</evidence>
<dbReference type="PANTHER" id="PTHR43531">
    <property type="entry name" value="PROTEIN ICFG"/>
    <property type="match status" value="1"/>
</dbReference>
<dbReference type="SUPFAM" id="SSF158472">
    <property type="entry name" value="HAMP domain-like"/>
    <property type="match status" value="1"/>
</dbReference>
<evidence type="ECO:0000256" key="6">
    <source>
        <dbReference type="SAM" id="Phobius"/>
    </source>
</evidence>
<dbReference type="SUPFAM" id="SSF58104">
    <property type="entry name" value="Methyl-accepting chemotaxis protein (MCP) signaling domain"/>
    <property type="match status" value="1"/>
</dbReference>
<name>A0A7W6TEE0_9HYPH</name>
<dbReference type="PANTHER" id="PTHR43531:SF11">
    <property type="entry name" value="METHYL-ACCEPTING CHEMOTAXIS PROTEIN 3"/>
    <property type="match status" value="1"/>
</dbReference>
<keyword evidence="2" id="KW-0145">Chemotaxis</keyword>
<feature type="domain" description="Methyl-accepting transducer" evidence="7">
    <location>
        <begin position="351"/>
        <end position="580"/>
    </location>
</feature>
<dbReference type="Proteomes" id="UP000520770">
    <property type="component" value="Unassembled WGS sequence"/>
</dbReference>
<feature type="compositionally biased region" description="Basic and acidic residues" evidence="5">
    <location>
        <begin position="276"/>
        <end position="291"/>
    </location>
</feature>
<evidence type="ECO:0000313" key="14">
    <source>
        <dbReference type="Proteomes" id="UP000576087"/>
    </source>
</evidence>
<dbReference type="PROSITE" id="PS50111">
    <property type="entry name" value="CHEMOTAXIS_TRANSDUC_2"/>
    <property type="match status" value="1"/>
</dbReference>
<organism evidence="10 13">
    <name type="scientific">Aliirhizobium cellulosilyticum</name>
    <dbReference type="NCBI Taxonomy" id="393664"/>
    <lineage>
        <taxon>Bacteria</taxon>
        <taxon>Pseudomonadati</taxon>
        <taxon>Pseudomonadota</taxon>
        <taxon>Alphaproteobacteria</taxon>
        <taxon>Hyphomicrobiales</taxon>
        <taxon>Rhizobiaceae</taxon>
        <taxon>Aliirhizobium</taxon>
    </lineage>
</organism>
<dbReference type="Proteomes" id="UP000524535">
    <property type="component" value="Unassembled WGS sequence"/>
</dbReference>
<keyword evidence="6" id="KW-0472">Membrane</keyword>
<keyword evidence="6" id="KW-1133">Transmembrane helix</keyword>
<evidence type="ECO:0000313" key="9">
    <source>
        <dbReference type="EMBL" id="MBB4348548.1"/>
    </source>
</evidence>
<evidence type="ECO:0000259" key="7">
    <source>
        <dbReference type="PROSITE" id="PS50111"/>
    </source>
</evidence>
<dbReference type="SMART" id="SM00283">
    <property type="entry name" value="MA"/>
    <property type="match status" value="1"/>
</dbReference>
<dbReference type="FunFam" id="1.10.287.950:FF:000001">
    <property type="entry name" value="Methyl-accepting chemotaxis sensory transducer"/>
    <property type="match status" value="1"/>
</dbReference>
<gene>
    <name evidence="10" type="ORF">GGE31_002289</name>
    <name evidence="9" type="ORF">GGE33_002290</name>
    <name evidence="11" type="ORF">GGE35_002291</name>
</gene>
<dbReference type="GO" id="GO:0007165">
    <property type="term" value="P:signal transduction"/>
    <property type="evidence" value="ECO:0007669"/>
    <property type="project" value="UniProtKB-KW"/>
</dbReference>
<dbReference type="SMART" id="SM00304">
    <property type="entry name" value="HAMP"/>
    <property type="match status" value="2"/>
</dbReference>
<evidence type="ECO:0000313" key="12">
    <source>
        <dbReference type="Proteomes" id="UP000520770"/>
    </source>
</evidence>
<feature type="transmembrane region" description="Helical" evidence="6">
    <location>
        <begin position="189"/>
        <end position="211"/>
    </location>
</feature>
<dbReference type="RefSeq" id="WP_183823144.1">
    <property type="nucleotide sequence ID" value="NZ_JACIGW010000002.1"/>
</dbReference>
<dbReference type="InterPro" id="IPR004089">
    <property type="entry name" value="MCPsignal_dom"/>
</dbReference>
<dbReference type="AlphaFoldDB" id="A0A7W6TEE0"/>
<dbReference type="GO" id="GO:0004888">
    <property type="term" value="F:transmembrane signaling receptor activity"/>
    <property type="evidence" value="ECO:0007669"/>
    <property type="project" value="TreeGrafter"/>
</dbReference>
<comment type="subcellular location">
    <subcellularLocation>
        <location evidence="1">Membrane</location>
    </subcellularLocation>
</comment>
<dbReference type="EMBL" id="JACIGW010000002">
    <property type="protein sequence ID" value="MBB4348548.1"/>
    <property type="molecule type" value="Genomic_DNA"/>
</dbReference>
<dbReference type="EMBL" id="JACIGY010000002">
    <property type="protein sequence ID" value="MBB4411784.1"/>
    <property type="molecule type" value="Genomic_DNA"/>
</dbReference>
<evidence type="ECO:0000313" key="11">
    <source>
        <dbReference type="EMBL" id="MBB4446475.1"/>
    </source>
</evidence>
<keyword evidence="13" id="KW-1185">Reference proteome</keyword>
<dbReference type="CDD" id="cd11386">
    <property type="entry name" value="MCP_signal"/>
    <property type="match status" value="1"/>
</dbReference>